<dbReference type="PANTHER" id="PTHR43668">
    <property type="entry name" value="ALLANTOINASE"/>
    <property type="match status" value="1"/>
</dbReference>
<dbReference type="GO" id="GO:0006145">
    <property type="term" value="P:purine nucleobase catabolic process"/>
    <property type="evidence" value="ECO:0007669"/>
    <property type="project" value="TreeGrafter"/>
</dbReference>
<comment type="function">
    <text evidence="2">Catalyzes the reversible cyclization of carbamoyl aspartate to dihydroorotate.</text>
</comment>
<dbReference type="AlphaFoldDB" id="A0A956M267"/>
<dbReference type="SUPFAM" id="SSF51556">
    <property type="entry name" value="Metallo-dependent hydrolases"/>
    <property type="match status" value="1"/>
</dbReference>
<dbReference type="InterPro" id="IPR002195">
    <property type="entry name" value="Dihydroorotase_CS"/>
</dbReference>
<dbReference type="Proteomes" id="UP000697710">
    <property type="component" value="Unassembled WGS sequence"/>
</dbReference>
<reference evidence="8" key="1">
    <citation type="submission" date="2020-04" db="EMBL/GenBank/DDBJ databases">
        <authorList>
            <person name="Zhang T."/>
        </authorList>
    </citation>
    <scope>NUCLEOTIDE SEQUENCE</scope>
    <source>
        <strain evidence="8">HKST-UBA01</strain>
    </source>
</reference>
<evidence type="ECO:0000259" key="7">
    <source>
        <dbReference type="Pfam" id="PF01979"/>
    </source>
</evidence>
<evidence type="ECO:0000256" key="1">
    <source>
        <dbReference type="ARBA" id="ARBA00001947"/>
    </source>
</evidence>
<evidence type="ECO:0000256" key="5">
    <source>
        <dbReference type="ARBA" id="ARBA00022801"/>
    </source>
</evidence>
<comment type="caution">
    <text evidence="8">The sequence shown here is derived from an EMBL/GenBank/DDBJ whole genome shotgun (WGS) entry which is preliminary data.</text>
</comment>
<dbReference type="Gene3D" id="2.30.40.10">
    <property type="entry name" value="Urease, subunit C, domain 1"/>
    <property type="match status" value="1"/>
</dbReference>
<evidence type="ECO:0000256" key="2">
    <source>
        <dbReference type="ARBA" id="ARBA00002368"/>
    </source>
</evidence>
<evidence type="ECO:0000256" key="6">
    <source>
        <dbReference type="SAM" id="MobiDB-lite"/>
    </source>
</evidence>
<dbReference type="Gene3D" id="3.20.20.140">
    <property type="entry name" value="Metal-dependent hydrolases"/>
    <property type="match status" value="1"/>
</dbReference>
<dbReference type="EC" id="3.5.2.3" evidence="8"/>
<dbReference type="GO" id="GO:0005737">
    <property type="term" value="C:cytoplasm"/>
    <property type="evidence" value="ECO:0007669"/>
    <property type="project" value="TreeGrafter"/>
</dbReference>
<feature type="compositionally biased region" description="Basic and acidic residues" evidence="6">
    <location>
        <begin position="304"/>
        <end position="315"/>
    </location>
</feature>
<accession>A0A956M267</accession>
<dbReference type="EMBL" id="JAGQHR010000812">
    <property type="protein sequence ID" value="MCA9729714.1"/>
    <property type="molecule type" value="Genomic_DNA"/>
</dbReference>
<dbReference type="PANTHER" id="PTHR43668:SF4">
    <property type="entry name" value="ALLANTOINASE"/>
    <property type="match status" value="1"/>
</dbReference>
<dbReference type="CDD" id="cd01318">
    <property type="entry name" value="DHOase_IIb"/>
    <property type="match status" value="1"/>
</dbReference>
<dbReference type="PROSITE" id="PS00483">
    <property type="entry name" value="DIHYDROOROTASE_2"/>
    <property type="match status" value="1"/>
</dbReference>
<dbReference type="InterPro" id="IPR032466">
    <property type="entry name" value="Metal_Hydrolase"/>
</dbReference>
<dbReference type="GO" id="GO:0046872">
    <property type="term" value="F:metal ion binding"/>
    <property type="evidence" value="ECO:0007669"/>
    <property type="project" value="UniProtKB-KW"/>
</dbReference>
<evidence type="ECO:0000256" key="3">
    <source>
        <dbReference type="ARBA" id="ARBA00010286"/>
    </source>
</evidence>
<dbReference type="InterPro" id="IPR011059">
    <property type="entry name" value="Metal-dep_hydrolase_composite"/>
</dbReference>
<proteinExistence type="inferred from homology"/>
<keyword evidence="5 8" id="KW-0378">Hydrolase</keyword>
<feature type="region of interest" description="Disordered" evidence="6">
    <location>
        <begin position="301"/>
        <end position="321"/>
    </location>
</feature>
<dbReference type="InterPro" id="IPR050138">
    <property type="entry name" value="DHOase/Allantoinase_Hydrolase"/>
</dbReference>
<reference evidence="8" key="2">
    <citation type="journal article" date="2021" name="Microbiome">
        <title>Successional dynamics and alternative stable states in a saline activated sludge microbial community over 9 years.</title>
        <authorList>
            <person name="Wang Y."/>
            <person name="Ye J."/>
            <person name="Ju F."/>
            <person name="Liu L."/>
            <person name="Boyd J.A."/>
            <person name="Deng Y."/>
            <person name="Parks D.H."/>
            <person name="Jiang X."/>
            <person name="Yin X."/>
            <person name="Woodcroft B.J."/>
            <person name="Tyson G.W."/>
            <person name="Hugenholtz P."/>
            <person name="Polz M.F."/>
            <person name="Zhang T."/>
        </authorList>
    </citation>
    <scope>NUCLEOTIDE SEQUENCE</scope>
    <source>
        <strain evidence="8">HKST-UBA01</strain>
    </source>
</reference>
<organism evidence="8 9">
    <name type="scientific">Eiseniibacteriota bacterium</name>
    <dbReference type="NCBI Taxonomy" id="2212470"/>
    <lineage>
        <taxon>Bacteria</taxon>
        <taxon>Candidatus Eiseniibacteriota</taxon>
    </lineage>
</organism>
<protein>
    <submittedName>
        <fullName evidence="8">Dihydroorotase</fullName>
        <ecNumber evidence="8">3.5.2.3</ecNumber>
    </submittedName>
</protein>
<evidence type="ECO:0000256" key="4">
    <source>
        <dbReference type="ARBA" id="ARBA00022723"/>
    </source>
</evidence>
<feature type="domain" description="Amidohydrolase-related" evidence="7">
    <location>
        <begin position="51"/>
        <end position="419"/>
    </location>
</feature>
<dbReference type="GO" id="GO:0004151">
    <property type="term" value="F:dihydroorotase activity"/>
    <property type="evidence" value="ECO:0007669"/>
    <property type="project" value="UniProtKB-EC"/>
</dbReference>
<dbReference type="Pfam" id="PF01979">
    <property type="entry name" value="Amidohydro_1"/>
    <property type="match status" value="1"/>
</dbReference>
<dbReference type="SUPFAM" id="SSF51338">
    <property type="entry name" value="Composite domain of metallo-dependent hydrolases"/>
    <property type="match status" value="1"/>
</dbReference>
<dbReference type="NCBIfam" id="NF006559">
    <property type="entry name" value="PRK09060.1"/>
    <property type="match status" value="1"/>
</dbReference>
<name>A0A956M267_UNCEI</name>
<keyword evidence="4" id="KW-0479">Metal-binding</keyword>
<comment type="similarity">
    <text evidence="3">Belongs to the metallo-dependent hydrolases superfamily. DHOase family. Class I DHOase subfamily.</text>
</comment>
<dbReference type="NCBIfam" id="TIGR00857">
    <property type="entry name" value="pyrC_multi"/>
    <property type="match status" value="1"/>
</dbReference>
<dbReference type="InterPro" id="IPR006680">
    <property type="entry name" value="Amidohydro-rel"/>
</dbReference>
<gene>
    <name evidence="8" type="ORF">KC729_18675</name>
</gene>
<dbReference type="GO" id="GO:0004038">
    <property type="term" value="F:allantoinase activity"/>
    <property type="evidence" value="ECO:0007669"/>
    <property type="project" value="TreeGrafter"/>
</dbReference>
<sequence>MQLDLLLRDGTVLTSLGAARVDIGIRAGRIEWVGTGDRAAREVLSVKGLHVLPGVIDSQVHFREPGAEHKEDLQTGSRAAVLGGVATVYEMPNTEPATSTPDALADKLERARGRMWCDHAFFVGARPDNLDRLGELERLPGTPGVKMFLGRSTGGLLVQDESAIRSALAHGRRRMAVHSEDQARLDERHHLAREAGHPRAHPDWRDAETARRSTERLLRLSSETGRPVHVLHVTTAEEVELLAAARSLATFEVTPQHLTLAAPDCYEELGTFAQMNPPIREARHREALWEAVRSGLVDVIGSDHAPHTRDEKARPYPESPAGMPGVQTLLPLMLDHVSQGRLSLERLVELVCSGPARIYGARRKGRIEPGYDADFTIVDLETERRVEESWLASRCGWSPFTGRTLRGWPIFTIIRGHQVMRDGEVLGDPSGVPVEFDLGDSGDRSAVDRVPVGA</sequence>
<evidence type="ECO:0000313" key="8">
    <source>
        <dbReference type="EMBL" id="MCA9729714.1"/>
    </source>
</evidence>
<comment type="cofactor">
    <cofactor evidence="1">
        <name>Zn(2+)</name>
        <dbReference type="ChEBI" id="CHEBI:29105"/>
    </cofactor>
</comment>
<evidence type="ECO:0000313" key="9">
    <source>
        <dbReference type="Proteomes" id="UP000697710"/>
    </source>
</evidence>